<protein>
    <submittedName>
        <fullName evidence="1">Uncharacterized protein</fullName>
    </submittedName>
</protein>
<proteinExistence type="predicted"/>
<keyword evidence="2" id="KW-1185">Reference proteome</keyword>
<evidence type="ECO:0000313" key="1">
    <source>
        <dbReference type="EMBL" id="CAD5236255.1"/>
    </source>
</evidence>
<evidence type="ECO:0000313" key="2">
    <source>
        <dbReference type="Proteomes" id="UP000596247"/>
    </source>
</evidence>
<accession>A0A7R8MMX8</accession>
<sequence length="144" mass="16975">MGTFLEFYKVDKNKVSEKMLKYLNMDQIESNIASDEDASFFDLTIDWEFPAIIELVKFSRTGQIRQVMNAFMSSKGIVDDIYNTSMVMSKQLVAELITYLNSVAIWDTEDVWFSPGEKEFAVAFFQRTLNTHDFDNEYFFYTYY</sequence>
<name>A0A7R8MMX8_9CAUD</name>
<organism evidence="1 2">
    <name type="scientific">Klebsiella phage vB_KvM-Eowyn</name>
    <dbReference type="NCBI Taxonomy" id="2762819"/>
    <lineage>
        <taxon>Viruses</taxon>
        <taxon>Duplodnaviria</taxon>
        <taxon>Heunggongvirae</taxon>
        <taxon>Uroviricota</taxon>
        <taxon>Caudoviricetes</taxon>
        <taxon>Chimalliviridae</taxon>
        <taxon>Eowynvirus</taxon>
        <taxon>Eowynvirus eowyn</taxon>
    </lineage>
</organism>
<gene>
    <name evidence="1" type="ORF">LLCLJKAH_00266</name>
</gene>
<reference evidence="1 2" key="1">
    <citation type="submission" date="2020-09" db="EMBL/GenBank/DDBJ databases">
        <authorList>
            <person name="Jameson E."/>
        </authorList>
    </citation>
    <scope>NUCLEOTIDE SEQUENCE [LARGE SCALE GENOMIC DNA]</scope>
</reference>
<dbReference type="Proteomes" id="UP000596247">
    <property type="component" value="Chromosome"/>
</dbReference>
<dbReference type="EMBL" id="LR881104">
    <property type="protein sequence ID" value="CAD5236255.1"/>
    <property type="molecule type" value="Genomic_DNA"/>
</dbReference>